<proteinExistence type="predicted"/>
<dbReference type="eggNOG" id="ENOG5031IX3">
    <property type="taxonomic scope" value="Bacteria"/>
</dbReference>
<name>A0A1H7V6B9_STRJI</name>
<sequence>MPDPQPALLVDRATMAEVFGEADLATVGEVQAAVLTHAPTRGFLTRIGLPDQADTQGWFHRALDLDEEAGDVTDGRMCLGEIPYDSVDVDTATGVVHVTPEDADGSCVLNSSLDVFAYLLCVLEAERPCYSGEAEQTLADPVVRRRAEELLDRLHGAPHASVGPTPQARLRAAIERVDPAALAHPDSTWHRVLELVTDGIA</sequence>
<protein>
    <submittedName>
        <fullName evidence="1">SUKH-4 immunity protein</fullName>
    </submittedName>
</protein>
<dbReference type="RefSeq" id="WP_042443191.1">
    <property type="nucleotide sequence ID" value="NZ_BBPN01000004.1"/>
</dbReference>
<evidence type="ECO:0000313" key="1">
    <source>
        <dbReference type="EMBL" id="SEM04762.1"/>
    </source>
</evidence>
<dbReference type="AlphaFoldDB" id="A0A1H7V6B9"/>
<dbReference type="STRING" id="235985.SAMN05414137_117117"/>
<dbReference type="InterPro" id="IPR025851">
    <property type="entry name" value="SUKH-4"/>
</dbReference>
<evidence type="ECO:0000313" key="2">
    <source>
        <dbReference type="Proteomes" id="UP000183015"/>
    </source>
</evidence>
<dbReference type="Proteomes" id="UP000183015">
    <property type="component" value="Unassembled WGS sequence"/>
</dbReference>
<dbReference type="OrthoDB" id="4108903at2"/>
<reference evidence="2" key="1">
    <citation type="submission" date="2016-10" db="EMBL/GenBank/DDBJ databases">
        <authorList>
            <person name="Varghese N."/>
        </authorList>
    </citation>
    <scope>NUCLEOTIDE SEQUENCE [LARGE SCALE GENOMIC DNA]</scope>
    <source>
        <strain evidence="2">DSM 45096 / BCRC 16803 / CGMCC 4.1857 / CIP 109030 / JCM 12277 / KCTC 19219 / NBRC 100920 / 33214</strain>
    </source>
</reference>
<dbReference type="Pfam" id="PF14435">
    <property type="entry name" value="SUKH-4"/>
    <property type="match status" value="1"/>
</dbReference>
<dbReference type="EMBL" id="FOAZ01000017">
    <property type="protein sequence ID" value="SEM04762.1"/>
    <property type="molecule type" value="Genomic_DNA"/>
</dbReference>
<gene>
    <name evidence="1" type="ORF">SAMN05414137_117117</name>
</gene>
<accession>A0A1H7V6B9</accession>
<keyword evidence="2" id="KW-1185">Reference proteome</keyword>
<organism evidence="1 2">
    <name type="scientific">Streptacidiphilus jiangxiensis</name>
    <dbReference type="NCBI Taxonomy" id="235985"/>
    <lineage>
        <taxon>Bacteria</taxon>
        <taxon>Bacillati</taxon>
        <taxon>Actinomycetota</taxon>
        <taxon>Actinomycetes</taxon>
        <taxon>Kitasatosporales</taxon>
        <taxon>Streptomycetaceae</taxon>
        <taxon>Streptacidiphilus</taxon>
    </lineage>
</organism>